<protein>
    <submittedName>
        <fullName evidence="1">Uncharacterized protein</fullName>
    </submittedName>
</protein>
<evidence type="ECO:0000313" key="1">
    <source>
        <dbReference type="EMBL" id="RCG16861.1"/>
    </source>
</evidence>
<dbReference type="AlphaFoldDB" id="A0A367EFN8"/>
<sequence>MRGRAAQRPQFHGVGVDLGLGAAGALPGVLSLGGERGDLLAVGRGFSPTREVLRYDRAGARGRRTGGLVQTFPVMDSELFSNGALNDYLQQRLDAAVKAAGQIPAQQIRFSPAAVIEHLVSEYAVQPAQVDFTAMTRTDISEARISWQSGYYAEQVPGQQFSVIVPFTGEPELFRRQASTRHLNSPPRASIRDDALVFYVQAPRLTPELVDQQVASMREELTQRLRWAENDVQQWEGRLRLEVSRAVRERKKLLDHAEALSSALNIPLAPAPPDRQIHVPFTRKQLRIEPAAPAPGRDDPRLAEDMYEDVVRTISGMSRAAERLPATALHLGEEGFRDLLLFVLNANYEGAVRGEVFNFSGKTDILLSWKDRNVFIGECKMWGGQKKFVDAIDQLLGYTAWRDTKAALILFIQGGNPTEIIKKADEAIRSHAAFCSAGSTTEPELRQNYLMKAPQDPQRFVTMAFLPVVIPAK</sequence>
<evidence type="ECO:0000313" key="2">
    <source>
        <dbReference type="Proteomes" id="UP000253094"/>
    </source>
</evidence>
<gene>
    <name evidence="1" type="ORF">DQ384_39995</name>
</gene>
<keyword evidence="2" id="KW-1185">Reference proteome</keyword>
<organism evidence="1 2">
    <name type="scientific">Sphaerisporangium album</name>
    <dbReference type="NCBI Taxonomy" id="509200"/>
    <lineage>
        <taxon>Bacteria</taxon>
        <taxon>Bacillati</taxon>
        <taxon>Actinomycetota</taxon>
        <taxon>Actinomycetes</taxon>
        <taxon>Streptosporangiales</taxon>
        <taxon>Streptosporangiaceae</taxon>
        <taxon>Sphaerisporangium</taxon>
    </lineage>
</organism>
<comment type="caution">
    <text evidence="1">The sequence shown here is derived from an EMBL/GenBank/DDBJ whole genome shotgun (WGS) entry which is preliminary data.</text>
</comment>
<dbReference type="EMBL" id="QOIL01000046">
    <property type="protein sequence ID" value="RCG16861.1"/>
    <property type="molecule type" value="Genomic_DNA"/>
</dbReference>
<dbReference type="Proteomes" id="UP000253094">
    <property type="component" value="Unassembled WGS sequence"/>
</dbReference>
<reference evidence="1 2" key="1">
    <citation type="submission" date="2018-06" db="EMBL/GenBank/DDBJ databases">
        <title>Sphaerisporangium craniellae sp. nov., isolated from a marine sponge in the South China Sea.</title>
        <authorList>
            <person name="Li L."/>
        </authorList>
    </citation>
    <scope>NUCLEOTIDE SEQUENCE [LARGE SCALE GENOMIC DNA]</scope>
    <source>
        <strain evidence="1 2">CCTCC AA 208026</strain>
    </source>
</reference>
<name>A0A367EFN8_9ACTN</name>
<accession>A0A367EFN8</accession>
<proteinExistence type="predicted"/>